<dbReference type="SUPFAM" id="SSF140453">
    <property type="entry name" value="EsxAB dimer-like"/>
    <property type="match status" value="1"/>
</dbReference>
<evidence type="ECO:0000313" key="3">
    <source>
        <dbReference type="EMBL" id="GIJ27414.1"/>
    </source>
</evidence>
<keyword evidence="4" id="KW-1185">Reference proteome</keyword>
<dbReference type="EMBL" id="BOPC01000032">
    <property type="protein sequence ID" value="GIJ27414.1"/>
    <property type="molecule type" value="Genomic_DNA"/>
</dbReference>
<evidence type="ECO:0000256" key="1">
    <source>
        <dbReference type="SAM" id="MobiDB-lite"/>
    </source>
</evidence>
<dbReference type="InterPro" id="IPR036689">
    <property type="entry name" value="ESAT-6-like_sf"/>
</dbReference>
<name>A0ABQ4JB68_9ACTN</name>
<organism evidence="3 4">
    <name type="scientific">Micromonospora qiuiae</name>
    <dbReference type="NCBI Taxonomy" id="502268"/>
    <lineage>
        <taxon>Bacteria</taxon>
        <taxon>Bacillati</taxon>
        <taxon>Actinomycetota</taxon>
        <taxon>Actinomycetes</taxon>
        <taxon>Micromonosporales</taxon>
        <taxon>Micromonosporaceae</taxon>
        <taxon>Micromonospora</taxon>
    </lineage>
</organism>
<dbReference type="Pfam" id="PF25547">
    <property type="entry name" value="WXG100_2"/>
    <property type="match status" value="1"/>
</dbReference>
<dbReference type="RefSeq" id="WP_204034985.1">
    <property type="nucleotide sequence ID" value="NZ_BOPC01000032.1"/>
</dbReference>
<dbReference type="InterPro" id="IPR057746">
    <property type="entry name" value="CpnT-like_N"/>
</dbReference>
<comment type="caution">
    <text evidence="3">The sequence shown here is derived from an EMBL/GenBank/DDBJ whole genome shotgun (WGS) entry which is preliminary data.</text>
</comment>
<sequence length="460" mass="48197">MTDAAINPLVAPRLDSTRWYSGLGLIEDIADTVAGIESGSWIDSTIGGVATSLDALATVLDPLGSLVSWGVGWLLEHVKPLSEVLDWLAGDPDQITAYAQTWRNIAAESTGTATDLQTALAGQLADWEGASAQAYQDHLTSQIRAMDGLARAANGIATLVESAGLLVALVRELVRDLIADFVSVLAVRMPLWLAETGVTLGAATPLVVSRVSSLVAKWAARIGKLVNALIGSLRRLVPLLWRMGDLIDELNGLLRRASHTGPVAPAGCAAREGNAAPRGAADLEPMGHRSDWSDPTVHPQSPPPPDANLLAGDPVYYRPTSTAIGYDSATMNNFDMVAPLPGHHDVVVHGERNGMFRPGLLGADGGDHASGYTHPQQIANAIRDNPQYDGGPVRLVACHTGAVDPEAGVPPAAQQVADALGVPVTAPTDAVGVDRYGPVGQSPVIRGDGEWKTFYPKGAR</sequence>
<dbReference type="Proteomes" id="UP000653076">
    <property type="component" value="Unassembled WGS sequence"/>
</dbReference>
<feature type="region of interest" description="Disordered" evidence="1">
    <location>
        <begin position="278"/>
        <end position="308"/>
    </location>
</feature>
<accession>A0ABQ4JB68</accession>
<evidence type="ECO:0000259" key="2">
    <source>
        <dbReference type="Pfam" id="PF25547"/>
    </source>
</evidence>
<evidence type="ECO:0000313" key="4">
    <source>
        <dbReference type="Proteomes" id="UP000653076"/>
    </source>
</evidence>
<feature type="domain" description="Outer membrane channel protein CpnT-like N-terminal" evidence="2">
    <location>
        <begin position="72"/>
        <end position="215"/>
    </location>
</feature>
<reference evidence="3 4" key="1">
    <citation type="submission" date="2021-01" db="EMBL/GenBank/DDBJ databases">
        <title>Whole genome shotgun sequence of Verrucosispora qiuiae NBRC 106684.</title>
        <authorList>
            <person name="Komaki H."/>
            <person name="Tamura T."/>
        </authorList>
    </citation>
    <scope>NUCLEOTIDE SEQUENCE [LARGE SCALE GENOMIC DNA]</scope>
    <source>
        <strain evidence="3 4">NBRC 106684</strain>
    </source>
</reference>
<dbReference type="Gene3D" id="1.10.287.1060">
    <property type="entry name" value="ESAT-6-like"/>
    <property type="match status" value="1"/>
</dbReference>
<proteinExistence type="predicted"/>
<gene>
    <name evidence="3" type="ORF">Vqi01_25760</name>
</gene>
<protein>
    <recommendedName>
        <fullName evidence="2">Outer membrane channel protein CpnT-like N-terminal domain-containing protein</fullName>
    </recommendedName>
</protein>